<reference evidence="3" key="1">
    <citation type="submission" date="2013-03" db="EMBL/GenBank/DDBJ databases">
        <title>The Genome Sequence of Anopheles dirus WRAIR2.</title>
        <authorList>
            <consortium name="The Broad Institute Genomics Platform"/>
            <person name="Neafsey D.E."/>
            <person name="Walton C."/>
            <person name="Walker B."/>
            <person name="Young S.K."/>
            <person name="Zeng Q."/>
            <person name="Gargeya S."/>
            <person name="Fitzgerald M."/>
            <person name="Haas B."/>
            <person name="Abouelleil A."/>
            <person name="Allen A.W."/>
            <person name="Alvarado L."/>
            <person name="Arachchi H.M."/>
            <person name="Berlin A.M."/>
            <person name="Chapman S.B."/>
            <person name="Gainer-Dewar J."/>
            <person name="Goldberg J."/>
            <person name="Griggs A."/>
            <person name="Gujja S."/>
            <person name="Hansen M."/>
            <person name="Howarth C."/>
            <person name="Imamovic A."/>
            <person name="Ireland A."/>
            <person name="Larimer J."/>
            <person name="McCowan C."/>
            <person name="Murphy C."/>
            <person name="Pearson M."/>
            <person name="Poon T.W."/>
            <person name="Priest M."/>
            <person name="Roberts A."/>
            <person name="Saif S."/>
            <person name="Shea T."/>
            <person name="Sisk P."/>
            <person name="Sykes S."/>
            <person name="Wortman J."/>
            <person name="Nusbaum C."/>
            <person name="Birren B."/>
        </authorList>
    </citation>
    <scope>NUCLEOTIDE SEQUENCE [LARGE SCALE GENOMIC DNA]</scope>
    <source>
        <strain evidence="3">WRAIR2</strain>
    </source>
</reference>
<reference evidence="2" key="2">
    <citation type="submission" date="2020-05" db="UniProtKB">
        <authorList>
            <consortium name="EnsemblMetazoa"/>
        </authorList>
    </citation>
    <scope>IDENTIFICATION</scope>
    <source>
        <strain evidence="2">WRAIR2</strain>
    </source>
</reference>
<name>A0A182NWK0_9DIPT</name>
<accession>A0A182NWK0</accession>
<dbReference type="EnsemblMetazoa" id="ADIR014269-RA">
    <property type="protein sequence ID" value="ADIR014269-PA"/>
    <property type="gene ID" value="ADIR014269"/>
</dbReference>
<dbReference type="VEuPathDB" id="VectorBase:ADIR014269"/>
<dbReference type="AlphaFoldDB" id="A0A182NWK0"/>
<evidence type="ECO:0008006" key="4">
    <source>
        <dbReference type="Google" id="ProtNLM"/>
    </source>
</evidence>
<feature type="signal peptide" evidence="1">
    <location>
        <begin position="1"/>
        <end position="15"/>
    </location>
</feature>
<evidence type="ECO:0000256" key="1">
    <source>
        <dbReference type="SAM" id="SignalP"/>
    </source>
</evidence>
<evidence type="ECO:0000313" key="3">
    <source>
        <dbReference type="Proteomes" id="UP000075884"/>
    </source>
</evidence>
<keyword evidence="3" id="KW-1185">Reference proteome</keyword>
<evidence type="ECO:0000313" key="2">
    <source>
        <dbReference type="EnsemblMetazoa" id="ADIR014269-PA"/>
    </source>
</evidence>
<feature type="chain" id="PRO_5012610658" description="Secreted protein" evidence="1">
    <location>
        <begin position="16"/>
        <end position="295"/>
    </location>
</feature>
<organism evidence="2 3">
    <name type="scientific">Anopheles dirus</name>
    <dbReference type="NCBI Taxonomy" id="7168"/>
    <lineage>
        <taxon>Eukaryota</taxon>
        <taxon>Metazoa</taxon>
        <taxon>Ecdysozoa</taxon>
        <taxon>Arthropoda</taxon>
        <taxon>Hexapoda</taxon>
        <taxon>Insecta</taxon>
        <taxon>Pterygota</taxon>
        <taxon>Neoptera</taxon>
        <taxon>Endopterygota</taxon>
        <taxon>Diptera</taxon>
        <taxon>Nematocera</taxon>
        <taxon>Culicoidea</taxon>
        <taxon>Culicidae</taxon>
        <taxon>Anophelinae</taxon>
        <taxon>Anopheles</taxon>
    </lineage>
</organism>
<keyword evidence="1" id="KW-0732">Signal</keyword>
<protein>
    <recommendedName>
        <fullName evidence="4">Secreted protein</fullName>
    </recommendedName>
</protein>
<dbReference type="Proteomes" id="UP000075884">
    <property type="component" value="Unassembled WGS sequence"/>
</dbReference>
<proteinExistence type="predicted"/>
<sequence>HVFCVFLLVVRAILTKQPIKLLSSSSVNTVHCSSNTQRVDSSANFGGASFRPNFSRSRSEGKKDKRKKIVVSSLLICVTTVRPFVHGQNSAASSQARQVSSVFQLPATPPRWEEEIPLHTRTHRGDLVDGTIAEERVINEANGLKAEKEGSNEKKKHARSHLTVGKCNHSEQREKSVCKIKPDCVSDACVCVVQGKRAAELIQQTRSKQTRTTTSTRVCVYVVVGAGKQKRNCSSHSLQELTSTALRQQRCDKTSGENKRKNETVWSELCKFVSVCACVSCVSSCEACARVWVGV</sequence>